<keyword evidence="1" id="KW-1133">Transmembrane helix</keyword>
<protein>
    <submittedName>
        <fullName evidence="2">Uncharacterized protein</fullName>
    </submittedName>
</protein>
<evidence type="ECO:0000313" key="2">
    <source>
        <dbReference type="EMBL" id="AZA48986.1"/>
    </source>
</evidence>
<dbReference type="Proteomes" id="UP000273270">
    <property type="component" value="Chromosome"/>
</dbReference>
<gene>
    <name evidence="2" type="ORF">EG346_12755</name>
</gene>
<keyword evidence="3" id="KW-1185">Reference proteome</keyword>
<dbReference type="KEGG" id="ccau:EG346_12755"/>
<dbReference type="AlphaFoldDB" id="A0A3G6M5R0"/>
<keyword evidence="1" id="KW-0812">Transmembrane</keyword>
<evidence type="ECO:0000256" key="1">
    <source>
        <dbReference type="SAM" id="Phobius"/>
    </source>
</evidence>
<keyword evidence="1" id="KW-0472">Membrane</keyword>
<reference evidence="3" key="1">
    <citation type="submission" date="2018-11" db="EMBL/GenBank/DDBJ databases">
        <title>Proposal to divide the Flavobacteriaceae and reorganize its genera based on Amino Acid Identity values calculated from whole genome sequences.</title>
        <authorList>
            <person name="Nicholson A.C."/>
            <person name="Gulvik C.A."/>
            <person name="Whitney A.M."/>
            <person name="Humrighouse B.W."/>
            <person name="Bell M."/>
            <person name="Holmes B."/>
            <person name="Steigerwalt A.G."/>
            <person name="Villarma A."/>
            <person name="Sheth M."/>
            <person name="Batra D."/>
            <person name="Pryor J."/>
            <person name="Bernardet J.-F."/>
            <person name="Hugo C."/>
            <person name="Kampfer P."/>
            <person name="Newman J."/>
            <person name="McQuiston J.R."/>
        </authorList>
    </citation>
    <scope>NUCLEOTIDE SEQUENCE [LARGE SCALE GENOMIC DNA]</scope>
    <source>
        <strain evidence="3">G0188</strain>
    </source>
</reference>
<sequence length="73" mass="8388">MKSSAVSTITKSLPTEFCTLVSYCLLVNFDLINLFLIKKDRILKSSLIIIDVVNLKNTQIFLRLQASFQFLYL</sequence>
<dbReference type="EMBL" id="CP033920">
    <property type="protein sequence ID" value="AZA48986.1"/>
    <property type="molecule type" value="Genomic_DNA"/>
</dbReference>
<organism evidence="2 3">
    <name type="scientific">Chryseobacterium carnipullorum</name>
    <dbReference type="NCBI Taxonomy" id="1124835"/>
    <lineage>
        <taxon>Bacteria</taxon>
        <taxon>Pseudomonadati</taxon>
        <taxon>Bacteroidota</taxon>
        <taxon>Flavobacteriia</taxon>
        <taxon>Flavobacteriales</taxon>
        <taxon>Weeksellaceae</taxon>
        <taxon>Chryseobacterium group</taxon>
        <taxon>Chryseobacterium</taxon>
    </lineage>
</organism>
<evidence type="ECO:0000313" key="3">
    <source>
        <dbReference type="Proteomes" id="UP000273270"/>
    </source>
</evidence>
<feature type="transmembrane region" description="Helical" evidence="1">
    <location>
        <begin position="20"/>
        <end position="37"/>
    </location>
</feature>
<name>A0A3G6M5R0_CHRCU</name>
<dbReference type="OrthoDB" id="764655at2"/>
<accession>A0A3G6M5R0</accession>
<proteinExistence type="predicted"/>